<feature type="compositionally biased region" description="Acidic residues" evidence="1">
    <location>
        <begin position="9"/>
        <end position="25"/>
    </location>
</feature>
<evidence type="ECO:0008006" key="4">
    <source>
        <dbReference type="Google" id="ProtNLM"/>
    </source>
</evidence>
<proteinExistence type="predicted"/>
<organism evidence="2 3">
    <name type="scientific">Austropuccinia psidii MF-1</name>
    <dbReference type="NCBI Taxonomy" id="1389203"/>
    <lineage>
        <taxon>Eukaryota</taxon>
        <taxon>Fungi</taxon>
        <taxon>Dikarya</taxon>
        <taxon>Basidiomycota</taxon>
        <taxon>Pucciniomycotina</taxon>
        <taxon>Pucciniomycetes</taxon>
        <taxon>Pucciniales</taxon>
        <taxon>Sphaerophragmiaceae</taxon>
        <taxon>Austropuccinia</taxon>
    </lineage>
</organism>
<evidence type="ECO:0000313" key="3">
    <source>
        <dbReference type="Proteomes" id="UP000765509"/>
    </source>
</evidence>
<dbReference type="OrthoDB" id="4769838at2759"/>
<accession>A0A9Q3HFV8</accession>
<dbReference type="Proteomes" id="UP000765509">
    <property type="component" value="Unassembled WGS sequence"/>
</dbReference>
<dbReference type="AlphaFoldDB" id="A0A9Q3HFV8"/>
<evidence type="ECO:0000256" key="1">
    <source>
        <dbReference type="SAM" id="MobiDB-lite"/>
    </source>
</evidence>
<keyword evidence="3" id="KW-1185">Reference proteome</keyword>
<protein>
    <recommendedName>
        <fullName evidence="4">DUF4939 domain-containing protein</fullName>
    </recommendedName>
</protein>
<comment type="caution">
    <text evidence="2">The sequence shown here is derived from an EMBL/GenBank/DDBJ whole genome shotgun (WGS) entry which is preliminary data.</text>
</comment>
<dbReference type="EMBL" id="AVOT02017642">
    <property type="protein sequence ID" value="MBW0503918.1"/>
    <property type="molecule type" value="Genomic_DNA"/>
</dbReference>
<sequence length="142" mass="15914">MTTFRGPGEDGEEEEENSVEAEESYGTEGVPAAVGITRYCRANSRTQIMASLQAASSSEASRTPAFMIPFMKAPEFLDGTQPVKVTIFIQSCQLFFHNEQSKFSQYTWKVLYATSFLIGSALKWIKTFFSNLPNKDPNYLLN</sequence>
<gene>
    <name evidence="2" type="ORF">O181_043633</name>
</gene>
<evidence type="ECO:0000313" key="2">
    <source>
        <dbReference type="EMBL" id="MBW0503918.1"/>
    </source>
</evidence>
<feature type="region of interest" description="Disordered" evidence="1">
    <location>
        <begin position="1"/>
        <end position="27"/>
    </location>
</feature>
<name>A0A9Q3HFV8_9BASI</name>
<reference evidence="2" key="1">
    <citation type="submission" date="2021-03" db="EMBL/GenBank/DDBJ databases">
        <title>Draft genome sequence of rust myrtle Austropuccinia psidii MF-1, a brazilian biotype.</title>
        <authorList>
            <person name="Quecine M.C."/>
            <person name="Pachon D.M.R."/>
            <person name="Bonatelli M.L."/>
            <person name="Correr F.H."/>
            <person name="Franceschini L.M."/>
            <person name="Leite T.F."/>
            <person name="Margarido G.R.A."/>
            <person name="Almeida C.A."/>
            <person name="Ferrarezi J.A."/>
            <person name="Labate C.A."/>
        </authorList>
    </citation>
    <scope>NUCLEOTIDE SEQUENCE</scope>
    <source>
        <strain evidence="2">MF-1</strain>
    </source>
</reference>